<name>A0A1I4FTY7_9GAMM</name>
<evidence type="ECO:0000313" key="2">
    <source>
        <dbReference type="EMBL" id="SFL21382.1"/>
    </source>
</evidence>
<evidence type="ECO:0000313" key="3">
    <source>
        <dbReference type="Proteomes" id="UP000198861"/>
    </source>
</evidence>
<gene>
    <name evidence="1" type="ORF">SAMN04244571_04336</name>
    <name evidence="2" type="ORF">SAMN04244574_03555</name>
</gene>
<dbReference type="EMBL" id="FOKJ01000121">
    <property type="protein sequence ID" value="SFB61787.1"/>
    <property type="molecule type" value="Genomic_DNA"/>
</dbReference>
<proteinExistence type="predicted"/>
<dbReference type="Proteomes" id="UP000199579">
    <property type="component" value="Unassembled WGS sequence"/>
</dbReference>
<reference evidence="2 4" key="2">
    <citation type="submission" date="2016-10" db="EMBL/GenBank/DDBJ databases">
        <authorList>
            <person name="de Groot N.N."/>
        </authorList>
    </citation>
    <scope>NUCLEOTIDE SEQUENCE [LARGE SCALE GENOMIC DNA]</scope>
    <source>
        <strain evidence="2 4">DSM 381</strain>
    </source>
</reference>
<reference evidence="1 3" key="1">
    <citation type="submission" date="2016-10" db="EMBL/GenBank/DDBJ databases">
        <authorList>
            <person name="Varghese N."/>
            <person name="Submissions S."/>
        </authorList>
    </citation>
    <scope>NUCLEOTIDE SEQUENCE [LARGE SCALE GENOMIC DNA]</scope>
    <source>
        <strain evidence="1 3">DSM 282</strain>
    </source>
</reference>
<dbReference type="EMBL" id="FOSX01000074">
    <property type="protein sequence ID" value="SFL21382.1"/>
    <property type="molecule type" value="Genomic_DNA"/>
</dbReference>
<evidence type="ECO:0000313" key="1">
    <source>
        <dbReference type="EMBL" id="SFB61787.1"/>
    </source>
</evidence>
<dbReference type="RefSeq" id="WP_244541155.1">
    <property type="nucleotide sequence ID" value="NZ_FOKJ01000121.1"/>
</dbReference>
<sequence length="83" mass="9035">MAAKGEAYAPFEAPTLALYTKTMELAKVPAEDIKADVSGAQQALIALQEKKLVWRASRGVYAVDEQVIVDLLREDGMLDGLLE</sequence>
<keyword evidence="3" id="KW-1185">Reference proteome</keyword>
<accession>A0A1I4FTY7</accession>
<protein>
    <submittedName>
        <fullName evidence="2">Uncharacterized protein</fullName>
    </submittedName>
</protein>
<organism evidence="2 4">
    <name type="scientific">Azotobacter beijerinckii</name>
    <dbReference type="NCBI Taxonomy" id="170623"/>
    <lineage>
        <taxon>Bacteria</taxon>
        <taxon>Pseudomonadati</taxon>
        <taxon>Pseudomonadota</taxon>
        <taxon>Gammaproteobacteria</taxon>
        <taxon>Pseudomonadales</taxon>
        <taxon>Pseudomonadaceae</taxon>
        <taxon>Azotobacter</taxon>
    </lineage>
</organism>
<dbReference type="Proteomes" id="UP000198861">
    <property type="component" value="Unassembled WGS sequence"/>
</dbReference>
<dbReference type="AlphaFoldDB" id="A0A1I4FTY7"/>
<evidence type="ECO:0000313" key="4">
    <source>
        <dbReference type="Proteomes" id="UP000199579"/>
    </source>
</evidence>